<gene>
    <name evidence="1" type="primary">Acey_s0109.g98</name>
    <name evidence="1" type="ORF">Y032_0109g98</name>
</gene>
<dbReference type="OrthoDB" id="5849030at2759"/>
<accession>A0A016TEW9</accession>
<evidence type="ECO:0000313" key="2">
    <source>
        <dbReference type="Proteomes" id="UP000024635"/>
    </source>
</evidence>
<organism evidence="1 2">
    <name type="scientific">Ancylostoma ceylanicum</name>
    <dbReference type="NCBI Taxonomy" id="53326"/>
    <lineage>
        <taxon>Eukaryota</taxon>
        <taxon>Metazoa</taxon>
        <taxon>Ecdysozoa</taxon>
        <taxon>Nematoda</taxon>
        <taxon>Chromadorea</taxon>
        <taxon>Rhabditida</taxon>
        <taxon>Rhabditina</taxon>
        <taxon>Rhabditomorpha</taxon>
        <taxon>Strongyloidea</taxon>
        <taxon>Ancylostomatidae</taxon>
        <taxon>Ancylostomatinae</taxon>
        <taxon>Ancylostoma</taxon>
    </lineage>
</organism>
<name>A0A016TEW9_9BILA</name>
<dbReference type="EMBL" id="JARK01001445">
    <property type="protein sequence ID" value="EYC01256.1"/>
    <property type="molecule type" value="Genomic_DNA"/>
</dbReference>
<protein>
    <submittedName>
        <fullName evidence="1">Uncharacterized protein</fullName>
    </submittedName>
</protein>
<sequence>MVSMRTVSVVVLLGIILPHIVASFFIIRKLTSASTSYHDNPSISPLNLMNSNAAILRLTSRNMPDLPESFSPSVKRFSFSNSPYEAMVGRLPYR</sequence>
<keyword evidence="2" id="KW-1185">Reference proteome</keyword>
<comment type="caution">
    <text evidence="1">The sequence shown here is derived from an EMBL/GenBank/DDBJ whole genome shotgun (WGS) entry which is preliminary data.</text>
</comment>
<evidence type="ECO:0000313" key="1">
    <source>
        <dbReference type="EMBL" id="EYC01256.1"/>
    </source>
</evidence>
<proteinExistence type="predicted"/>
<dbReference type="AlphaFoldDB" id="A0A016TEW9"/>
<reference evidence="2" key="1">
    <citation type="journal article" date="2015" name="Nat. Genet.">
        <title>The genome and transcriptome of the zoonotic hookworm Ancylostoma ceylanicum identify infection-specific gene families.</title>
        <authorList>
            <person name="Schwarz E.M."/>
            <person name="Hu Y."/>
            <person name="Antoshechkin I."/>
            <person name="Miller M.M."/>
            <person name="Sternberg P.W."/>
            <person name="Aroian R.V."/>
        </authorList>
    </citation>
    <scope>NUCLEOTIDE SEQUENCE</scope>
    <source>
        <strain evidence="2">HY135</strain>
    </source>
</reference>
<dbReference type="Proteomes" id="UP000024635">
    <property type="component" value="Unassembled WGS sequence"/>
</dbReference>